<evidence type="ECO:0000313" key="1">
    <source>
        <dbReference type="EMBL" id="WFN56652.1"/>
    </source>
</evidence>
<dbReference type="Proteomes" id="UP001219630">
    <property type="component" value="Chromosome"/>
</dbReference>
<dbReference type="PROSITE" id="PS51257">
    <property type="entry name" value="PROKAR_LIPOPROTEIN"/>
    <property type="match status" value="1"/>
</dbReference>
<dbReference type="EMBL" id="CP114280">
    <property type="protein sequence ID" value="WFN56652.1"/>
    <property type="molecule type" value="Genomic_DNA"/>
</dbReference>
<reference evidence="1 2" key="1">
    <citation type="submission" date="2022-12" db="EMBL/GenBank/DDBJ databases">
        <title>Complete genome sequencing of Dickeya lacustris type strain LMG30899.</title>
        <authorList>
            <person name="Dobhal S."/>
            <person name="Arizala D."/>
            <person name="Arif M."/>
        </authorList>
    </citation>
    <scope>NUCLEOTIDE SEQUENCE [LARGE SCALE GENOMIC DNA]</scope>
    <source>
        <strain evidence="1 2">LMG30899</strain>
    </source>
</reference>
<organism evidence="1 2">
    <name type="scientific">Dickeya lacustris</name>
    <dbReference type="NCBI Taxonomy" id="2259638"/>
    <lineage>
        <taxon>Bacteria</taxon>
        <taxon>Pseudomonadati</taxon>
        <taxon>Pseudomonadota</taxon>
        <taxon>Gammaproteobacteria</taxon>
        <taxon>Enterobacterales</taxon>
        <taxon>Pectobacteriaceae</taxon>
        <taxon>Dickeya</taxon>
    </lineage>
</organism>
<name>A0ABY8G9M8_9GAMM</name>
<protein>
    <recommendedName>
        <fullName evidence="3">Lipoprotein</fullName>
    </recommendedName>
</protein>
<evidence type="ECO:0008006" key="3">
    <source>
        <dbReference type="Google" id="ProtNLM"/>
    </source>
</evidence>
<dbReference type="RefSeq" id="WP_125258116.1">
    <property type="nucleotide sequence ID" value="NZ_CP114280.1"/>
</dbReference>
<evidence type="ECO:0000313" key="2">
    <source>
        <dbReference type="Proteomes" id="UP001219630"/>
    </source>
</evidence>
<proteinExistence type="predicted"/>
<gene>
    <name evidence="1" type="ORF">O1Q98_05085</name>
</gene>
<keyword evidence="2" id="KW-1185">Reference proteome</keyword>
<accession>A0ABY8G9M8</accession>
<sequence length="133" mass="15435">MRKCILVVAMITLLTGCITKSHEPDPLQIQLANYGTLPKDYQKRVKDIFYYRLKDPYSAHYKFQEPYKGYSWIMNVPVEKEQLMFGWIIPVSINGKNDFGAYAGAIKINVVYSNGQYHDLSTIKEKIRIVRVP</sequence>